<proteinExistence type="predicted"/>
<organism evidence="2 3">
    <name type="scientific">Monoraphidium neglectum</name>
    <dbReference type="NCBI Taxonomy" id="145388"/>
    <lineage>
        <taxon>Eukaryota</taxon>
        <taxon>Viridiplantae</taxon>
        <taxon>Chlorophyta</taxon>
        <taxon>core chlorophytes</taxon>
        <taxon>Chlorophyceae</taxon>
        <taxon>CS clade</taxon>
        <taxon>Sphaeropleales</taxon>
        <taxon>Selenastraceae</taxon>
        <taxon>Monoraphidium</taxon>
    </lineage>
</organism>
<accession>A0A0D2IYG5</accession>
<dbReference type="PANTHER" id="PTHR13060">
    <property type="entry name" value="SGT1 PROTEIN HSGT1 SUPPRESSOR OF GCR2"/>
    <property type="match status" value="1"/>
</dbReference>
<dbReference type="Proteomes" id="UP000054498">
    <property type="component" value="Unassembled WGS sequence"/>
</dbReference>
<dbReference type="RefSeq" id="XP_013891982.1">
    <property type="nucleotide sequence ID" value="XM_014036528.1"/>
</dbReference>
<feature type="region of interest" description="Disordered" evidence="1">
    <location>
        <begin position="69"/>
        <end position="108"/>
    </location>
</feature>
<dbReference type="PANTHER" id="PTHR13060:SF0">
    <property type="entry name" value="PROTEIN ECDYSONELESS HOMOLOG"/>
    <property type="match status" value="1"/>
</dbReference>
<evidence type="ECO:0000256" key="1">
    <source>
        <dbReference type="SAM" id="MobiDB-lite"/>
    </source>
</evidence>
<dbReference type="InterPro" id="IPR010770">
    <property type="entry name" value="Ecd"/>
</dbReference>
<protein>
    <submittedName>
        <fullName evidence="2">Uncharacterized protein</fullName>
    </submittedName>
</protein>
<evidence type="ECO:0000313" key="2">
    <source>
        <dbReference type="EMBL" id="KIY92962.1"/>
    </source>
</evidence>
<dbReference type="AlphaFoldDB" id="A0A0D2IYG5"/>
<dbReference type="GO" id="GO:0005634">
    <property type="term" value="C:nucleus"/>
    <property type="evidence" value="ECO:0007669"/>
    <property type="project" value="TreeGrafter"/>
</dbReference>
<dbReference type="GeneID" id="25732619"/>
<sequence length="276" mass="30289">MDDLLQTLGLSRNNAPEDNAVCFALYPANCAGATEEDLDALRIDCMAAVLPHIERYVWQRDAFTLTSSLRSPPPWERPRPPGRRAAERQQQQEQHEQQQPPAPKRGPPCLWGAVAFGDSVDDEWFVAWLALELTRRFEGLAARVWDDDGEFLLIEAAYSLPRWLKPEVGAGRAWLLGGRLHVVPLPSARHPTLPASPSTAEALAIVRSEVVDTLAPRIEAPVLQRLSGYPAAARANTHTARALLPRRAAAVLKGEPQLIGPAVEAFYCRLPGAPLG</sequence>
<feature type="compositionally biased region" description="Basic and acidic residues" evidence="1">
    <location>
        <begin position="76"/>
        <end position="87"/>
    </location>
</feature>
<dbReference type="KEGG" id="mng:MNEG_15001"/>
<dbReference type="STRING" id="145388.A0A0D2IYG5"/>
<dbReference type="EMBL" id="KK105163">
    <property type="protein sequence ID" value="KIY92962.1"/>
    <property type="molecule type" value="Genomic_DNA"/>
</dbReference>
<reference evidence="2 3" key="1">
    <citation type="journal article" date="2013" name="BMC Genomics">
        <title>Reconstruction of the lipid metabolism for the microalga Monoraphidium neglectum from its genome sequence reveals characteristics suitable for biofuel production.</title>
        <authorList>
            <person name="Bogen C."/>
            <person name="Al-Dilaimi A."/>
            <person name="Albersmeier A."/>
            <person name="Wichmann J."/>
            <person name="Grundmann M."/>
            <person name="Rupp O."/>
            <person name="Lauersen K.J."/>
            <person name="Blifernez-Klassen O."/>
            <person name="Kalinowski J."/>
            <person name="Goesmann A."/>
            <person name="Mussgnug J.H."/>
            <person name="Kruse O."/>
        </authorList>
    </citation>
    <scope>NUCLEOTIDE SEQUENCE [LARGE SCALE GENOMIC DNA]</scope>
    <source>
        <strain evidence="2 3">SAG 48.87</strain>
    </source>
</reference>
<dbReference type="Pfam" id="PF07093">
    <property type="entry name" value="SGT1"/>
    <property type="match status" value="1"/>
</dbReference>
<name>A0A0D2IYG5_9CHLO</name>
<dbReference type="OrthoDB" id="27237at2759"/>
<gene>
    <name evidence="2" type="ORF">MNEG_15001</name>
</gene>
<keyword evidence="3" id="KW-1185">Reference proteome</keyword>
<evidence type="ECO:0000313" key="3">
    <source>
        <dbReference type="Proteomes" id="UP000054498"/>
    </source>
</evidence>